<name>M2B0F2_9BACT</name>
<dbReference type="PATRIC" id="fig|1263867.3.peg.3831"/>
<dbReference type="AlphaFoldDB" id="M2B0F2"/>
<reference evidence="1" key="1">
    <citation type="submission" date="2012-11" db="EMBL/GenBank/DDBJ databases">
        <title>Permanent draft genomes of Rhodopirellula europaea strain SH398 and 6C.</title>
        <authorList>
            <person name="Richter M."/>
            <person name="Richter-Heitmann T."/>
            <person name="Frank C."/>
            <person name="Harder J."/>
            <person name="Glockner F.O."/>
        </authorList>
    </citation>
    <scope>NUCLEOTIDE SEQUENCE</scope>
    <source>
        <strain evidence="1">6C</strain>
    </source>
</reference>
<organism evidence="1 2">
    <name type="scientific">Rhodopirellula europaea 6C</name>
    <dbReference type="NCBI Taxonomy" id="1263867"/>
    <lineage>
        <taxon>Bacteria</taxon>
        <taxon>Pseudomonadati</taxon>
        <taxon>Planctomycetota</taxon>
        <taxon>Planctomycetia</taxon>
        <taxon>Pirellulales</taxon>
        <taxon>Pirellulaceae</taxon>
        <taxon>Rhodopirellula</taxon>
    </lineage>
</organism>
<dbReference type="Proteomes" id="UP000011529">
    <property type="component" value="Unassembled WGS sequence"/>
</dbReference>
<reference evidence="1" key="2">
    <citation type="journal article" date="2013" name="Mar. Genomics">
        <title>Expression of sulfatases in Rhodopirellula baltica and the diversity of sulfatases in the genus Rhodopirellula.</title>
        <authorList>
            <person name="Wegner C.E."/>
            <person name="Richter-Heitmann T."/>
            <person name="Klindworth A."/>
            <person name="Klockow C."/>
            <person name="Richter M."/>
            <person name="Achstetter T."/>
            <person name="Glockner F.O."/>
            <person name="Harder J."/>
        </authorList>
    </citation>
    <scope>NUCLEOTIDE SEQUENCE [LARGE SCALE GENOMIC DNA]</scope>
    <source>
        <strain evidence="1">6C</strain>
    </source>
</reference>
<comment type="caution">
    <text evidence="1">The sequence shown here is derived from an EMBL/GenBank/DDBJ whole genome shotgun (WGS) entry which is preliminary data.</text>
</comment>
<sequence length="43" mass="4979">MKSRRLKQMLTCVWRSNTNEPSDAELAVPFAYRSHLDIDLGID</sequence>
<protein>
    <submittedName>
        <fullName evidence="1">Uncharacterized protein</fullName>
    </submittedName>
</protein>
<evidence type="ECO:0000313" key="1">
    <source>
        <dbReference type="EMBL" id="EMB15709.1"/>
    </source>
</evidence>
<proteinExistence type="predicted"/>
<dbReference type="EMBL" id="ANMO01000165">
    <property type="protein sequence ID" value="EMB15709.1"/>
    <property type="molecule type" value="Genomic_DNA"/>
</dbReference>
<gene>
    <name evidence="1" type="ORF">RE6C_03579</name>
</gene>
<keyword evidence="2" id="KW-1185">Reference proteome</keyword>
<accession>M2B0F2</accession>
<evidence type="ECO:0000313" key="2">
    <source>
        <dbReference type="Proteomes" id="UP000011529"/>
    </source>
</evidence>